<keyword evidence="14" id="KW-1185">Reference proteome</keyword>
<dbReference type="InterPro" id="IPR005784">
    <property type="entry name" value="D_amino_transT"/>
</dbReference>
<comment type="similarity">
    <text evidence="2 10">Belongs to the class-IV pyridoxal-phosphate-dependent aminotransferase family.</text>
</comment>
<dbReference type="Gene3D" id="3.20.10.10">
    <property type="entry name" value="D-amino Acid Aminotransferase, subunit A, domain 2"/>
    <property type="match status" value="1"/>
</dbReference>
<dbReference type="InterPro" id="IPR050571">
    <property type="entry name" value="Class-IV_PLP-Dep_Aminotrnsfr"/>
</dbReference>
<evidence type="ECO:0000313" key="14">
    <source>
        <dbReference type="Proteomes" id="UP000521032"/>
    </source>
</evidence>
<dbReference type="Proteomes" id="UP000521032">
    <property type="component" value="Unassembled WGS sequence"/>
</dbReference>
<accession>A0A6V7RLJ7</accession>
<evidence type="ECO:0000313" key="13">
    <source>
        <dbReference type="EMBL" id="CAD2078247.1"/>
    </source>
</evidence>
<keyword evidence="6 13" id="KW-0032">Aminotransferase</keyword>
<dbReference type="GO" id="GO:0005829">
    <property type="term" value="C:cytosol"/>
    <property type="evidence" value="ECO:0007669"/>
    <property type="project" value="TreeGrafter"/>
</dbReference>
<dbReference type="PANTHER" id="PTHR42743">
    <property type="entry name" value="AMINO-ACID AMINOTRANSFERASE"/>
    <property type="match status" value="1"/>
</dbReference>
<dbReference type="EMBL" id="CAJEWE010000010">
    <property type="protein sequence ID" value="CAD2078247.1"/>
    <property type="molecule type" value="Genomic_DNA"/>
</dbReference>
<evidence type="ECO:0000256" key="10">
    <source>
        <dbReference type="RuleBase" id="RU004106"/>
    </source>
</evidence>
<dbReference type="PROSITE" id="PS00770">
    <property type="entry name" value="AA_TRANSFER_CLASS_4"/>
    <property type="match status" value="1"/>
</dbReference>
<comment type="subunit">
    <text evidence="3">Homodimer.</text>
</comment>
<evidence type="ECO:0000256" key="9">
    <source>
        <dbReference type="ARBA" id="ARBA00047911"/>
    </source>
</evidence>
<dbReference type="Pfam" id="PF01063">
    <property type="entry name" value="Aminotran_4"/>
    <property type="match status" value="1"/>
</dbReference>
<evidence type="ECO:0000256" key="12">
    <source>
        <dbReference type="RuleBase" id="RU004520"/>
    </source>
</evidence>
<dbReference type="InterPro" id="IPR043131">
    <property type="entry name" value="BCAT-like_N"/>
</dbReference>
<comment type="caution">
    <text evidence="13">The sequence shown here is derived from an EMBL/GenBank/DDBJ whole genome shotgun (WGS) entry which is preliminary data.</text>
</comment>
<dbReference type="AlphaFoldDB" id="A0A6V7RLJ7"/>
<name>A0A6V7RLJ7_9BACL</name>
<reference evidence="13 14" key="1">
    <citation type="submission" date="2020-07" db="EMBL/GenBank/DDBJ databases">
        <authorList>
            <person name="Criscuolo A."/>
        </authorList>
    </citation>
    <scope>NUCLEOTIDE SEQUENCE [LARGE SCALE GENOMIC DNA]</scope>
    <source>
        <strain evidence="14">CIP 111030</strain>
    </source>
</reference>
<evidence type="ECO:0000256" key="3">
    <source>
        <dbReference type="ARBA" id="ARBA00011738"/>
    </source>
</evidence>
<dbReference type="InterPro" id="IPR036038">
    <property type="entry name" value="Aminotransferase-like"/>
</dbReference>
<dbReference type="Gene3D" id="3.30.470.10">
    <property type="match status" value="1"/>
</dbReference>
<comment type="catalytic activity">
    <reaction evidence="9 12">
        <text>D-alanine + 2-oxoglutarate = D-glutamate + pyruvate</text>
        <dbReference type="Rhea" id="RHEA:15869"/>
        <dbReference type="ChEBI" id="CHEBI:15361"/>
        <dbReference type="ChEBI" id="CHEBI:16810"/>
        <dbReference type="ChEBI" id="CHEBI:29986"/>
        <dbReference type="ChEBI" id="CHEBI:57416"/>
        <dbReference type="EC" id="2.6.1.21"/>
    </reaction>
</comment>
<evidence type="ECO:0000256" key="7">
    <source>
        <dbReference type="ARBA" id="ARBA00022679"/>
    </source>
</evidence>
<dbReference type="InterPro" id="IPR018300">
    <property type="entry name" value="Aminotrans_IV_CS"/>
</dbReference>
<dbReference type="GO" id="GO:0008652">
    <property type="term" value="P:amino acid biosynthetic process"/>
    <property type="evidence" value="ECO:0007669"/>
    <property type="project" value="UniProtKB-ARBA"/>
</dbReference>
<keyword evidence="7 13" id="KW-0808">Transferase</keyword>
<comment type="function">
    <text evidence="12">Acts on the D-isomers of alanine, leucine, aspartate, glutamate, aminobutyrate, norvaline and asparagine. The enzyme transfers an amino group from a substrate D-amino acid to the pyridoxal phosphate cofactor to form pyridoxamine and an alpha-keto acid in the first half-reaction.</text>
</comment>
<dbReference type="GO" id="GO:0047810">
    <property type="term" value="F:D-alanine-2-oxoglutarate aminotransferase activity"/>
    <property type="evidence" value="ECO:0007669"/>
    <property type="project" value="UniProtKB-EC"/>
</dbReference>
<comment type="cofactor">
    <cofactor evidence="1 11">
        <name>pyridoxal 5'-phosphate</name>
        <dbReference type="ChEBI" id="CHEBI:597326"/>
    </cofactor>
</comment>
<gene>
    <name evidence="13" type="primary">ilvE_2</name>
    <name evidence="13" type="ORF">JEOSCH030_01482</name>
</gene>
<dbReference type="SUPFAM" id="SSF56752">
    <property type="entry name" value="D-aminoacid aminotransferase-like PLP-dependent enzymes"/>
    <property type="match status" value="1"/>
</dbReference>
<dbReference type="PANTHER" id="PTHR42743:SF10">
    <property type="entry name" value="D-ALANINE AMINOTRANSFERASE"/>
    <property type="match status" value="1"/>
</dbReference>
<evidence type="ECO:0000256" key="11">
    <source>
        <dbReference type="RuleBase" id="RU004516"/>
    </source>
</evidence>
<proteinExistence type="inferred from homology"/>
<keyword evidence="8 11" id="KW-0663">Pyridoxal phosphate</keyword>
<dbReference type="FunFam" id="3.20.10.10:FF:000002">
    <property type="entry name" value="D-alanine aminotransferase"/>
    <property type="match status" value="1"/>
</dbReference>
<sequence length="275" mass="31230">MKISYYNGEFLDDDKISVNYNDRAVYFGDGVYEVVRIYDNEIFTFEEHLDRLVQSAKEIRIDIDKEEIREIMIQMKDKNKLPNAALYIQVSRGIEGRTHLFPEKGVQPVVLSFINKVDRPIDAMRDGVKAVTRDDYRWLKCHIKSLNLLSNTLLKQEAKDSGATEAILHRDGVVTEGTSTNVFAIRDGVLHTHEANNFVLNGITRQYVIKLAKSLDIPVKEKAFTVDFLKEADEVFITSTTQEITPVISVDDEKIGDGVSGEITRKLQKAFEAGI</sequence>
<evidence type="ECO:0000256" key="8">
    <source>
        <dbReference type="ARBA" id="ARBA00022898"/>
    </source>
</evidence>
<evidence type="ECO:0000256" key="5">
    <source>
        <dbReference type="ARBA" id="ARBA00021779"/>
    </source>
</evidence>
<dbReference type="NCBIfam" id="TIGR01121">
    <property type="entry name" value="D_amino_aminoT"/>
    <property type="match status" value="1"/>
</dbReference>
<dbReference type="RefSeq" id="WP_186088291.1">
    <property type="nucleotide sequence ID" value="NZ_BMDB01000001.1"/>
</dbReference>
<dbReference type="GO" id="GO:0046394">
    <property type="term" value="P:carboxylic acid biosynthetic process"/>
    <property type="evidence" value="ECO:0007669"/>
    <property type="project" value="UniProtKB-ARBA"/>
</dbReference>
<evidence type="ECO:0000256" key="6">
    <source>
        <dbReference type="ARBA" id="ARBA00022576"/>
    </source>
</evidence>
<evidence type="ECO:0000256" key="2">
    <source>
        <dbReference type="ARBA" id="ARBA00009320"/>
    </source>
</evidence>
<organism evidence="13 14">
    <name type="scientific">Phocicoccus schoeneichii</name>
    <dbReference type="NCBI Taxonomy" id="1812261"/>
    <lineage>
        <taxon>Bacteria</taxon>
        <taxon>Bacillati</taxon>
        <taxon>Bacillota</taxon>
        <taxon>Bacilli</taxon>
        <taxon>Bacillales</taxon>
        <taxon>Salinicoccaceae</taxon>
        <taxon>Phocicoccus</taxon>
    </lineage>
</organism>
<evidence type="ECO:0000256" key="1">
    <source>
        <dbReference type="ARBA" id="ARBA00001933"/>
    </source>
</evidence>
<dbReference type="InterPro" id="IPR001544">
    <property type="entry name" value="Aminotrans_IV"/>
</dbReference>
<dbReference type="GO" id="GO:0046416">
    <property type="term" value="P:D-amino acid metabolic process"/>
    <property type="evidence" value="ECO:0007669"/>
    <property type="project" value="InterPro"/>
</dbReference>
<evidence type="ECO:0000256" key="4">
    <source>
        <dbReference type="ARBA" id="ARBA00012874"/>
    </source>
</evidence>
<dbReference type="GO" id="GO:0030170">
    <property type="term" value="F:pyridoxal phosphate binding"/>
    <property type="evidence" value="ECO:0007669"/>
    <property type="project" value="InterPro"/>
</dbReference>
<dbReference type="InterPro" id="IPR043132">
    <property type="entry name" value="BCAT-like_C"/>
</dbReference>
<dbReference type="EC" id="2.6.1.21" evidence="4 12"/>
<protein>
    <recommendedName>
        <fullName evidence="5 12">D-alanine aminotransferase</fullName>
        <ecNumber evidence="4 12">2.6.1.21</ecNumber>
    </recommendedName>
</protein>